<reference evidence="2" key="1">
    <citation type="submission" date="2020-10" db="EMBL/GenBank/DDBJ databases">
        <title>Complete genome sequence of Bacillus velezensis NST6.</title>
        <authorList>
            <person name="Choi J."/>
        </authorList>
    </citation>
    <scope>NUCLEOTIDE SEQUENCE [LARGE SCALE GENOMIC DNA]</scope>
    <source>
        <strain evidence="2">NST6</strain>
    </source>
</reference>
<dbReference type="AlphaFoldDB" id="A0A7W4QH08"/>
<organism evidence="1 2">
    <name type="scientific">Bacillus velezensis</name>
    <dbReference type="NCBI Taxonomy" id="492670"/>
    <lineage>
        <taxon>Bacteria</taxon>
        <taxon>Bacillati</taxon>
        <taxon>Bacillota</taxon>
        <taxon>Bacilli</taxon>
        <taxon>Bacillales</taxon>
        <taxon>Bacillaceae</taxon>
        <taxon>Bacillus</taxon>
        <taxon>Bacillus amyloliquefaciens group</taxon>
    </lineage>
</organism>
<evidence type="ECO:0000313" key="1">
    <source>
        <dbReference type="EMBL" id="QOY25325.1"/>
    </source>
</evidence>
<sequence>MKMSRPQKIAGYAELFFKMHLITAAQKDEVITLCRQKNR</sequence>
<gene>
    <name evidence="1" type="ORF">BACVE_000253</name>
</gene>
<accession>A0A7W4QH08</accession>
<dbReference type="Proteomes" id="UP000587477">
    <property type="component" value="Chromosome"/>
</dbReference>
<dbReference type="EMBL" id="CP063687">
    <property type="protein sequence ID" value="QOY25325.1"/>
    <property type="molecule type" value="Genomic_DNA"/>
</dbReference>
<protein>
    <submittedName>
        <fullName evidence="1">Uncharacterized protein</fullName>
    </submittedName>
</protein>
<dbReference type="KEGG" id="bmp:NG74_01386"/>
<dbReference type="SMR" id="A0A7W4QH08"/>
<name>A0A7W4QH08_BACVE</name>
<evidence type="ECO:0000313" key="2">
    <source>
        <dbReference type="Proteomes" id="UP000587477"/>
    </source>
</evidence>
<proteinExistence type="predicted"/>